<proteinExistence type="predicted"/>
<evidence type="ECO:0000313" key="2">
    <source>
        <dbReference type="Proteomes" id="UP000223363"/>
    </source>
</evidence>
<evidence type="ECO:0000313" key="1">
    <source>
        <dbReference type="EMBL" id="ATA65561.1"/>
    </source>
</evidence>
<keyword evidence="2" id="KW-1185">Reference proteome</keyword>
<sequence>MSNANQTKTTFSLADIEAQVMELEGIRIVFHAPSRLKLTGVSYADKYSNKVAHNGNATLLINRVKAVIKGAVNGNQRGWLSTYPITEIDFVIVDGTGNVPNGGTHIKTIRDSYSK</sequence>
<accession>A0A289YVT8</accession>
<reference evidence="2" key="1">
    <citation type="submission" date="2017-06" db="EMBL/GenBank/DDBJ databases">
        <authorList>
            <person name="Zhao X."/>
        </authorList>
    </citation>
    <scope>NUCLEOTIDE SEQUENCE [LARGE SCALE GENOMIC DNA]</scope>
</reference>
<gene>
    <name evidence="1" type="ORF">2050HW_00226</name>
</gene>
<dbReference type="Proteomes" id="UP000223363">
    <property type="component" value="Segment"/>
</dbReference>
<name>A0A289YVT8_9CAUD</name>
<dbReference type="EMBL" id="MF285618">
    <property type="protein sequence ID" value="ATA65561.1"/>
    <property type="molecule type" value="Genomic_DNA"/>
</dbReference>
<protein>
    <submittedName>
        <fullName evidence="1">Uncharacterized protein</fullName>
    </submittedName>
</protein>
<organism evidence="1 2">
    <name type="scientific">Serratia phage vB_SmaM_ 2050HW</name>
    <dbReference type="NCBI Taxonomy" id="2024252"/>
    <lineage>
        <taxon>Viruses</taxon>
        <taxon>Duplodnaviria</taxon>
        <taxon>Heunggongvirae</taxon>
        <taxon>Uroviricota</taxon>
        <taxon>Caudoviricetes</taxon>
        <taxon>Chimalliviridae</taxon>
        <taxon>Moabitevirus</taxon>
        <taxon>Moabitevirus mv2050HW</taxon>
    </lineage>
</organism>